<sequence>MTEASTPTRTSSVKARETPIADHAYAGVTIAALLCATSAATFLTLFS</sequence>
<evidence type="ECO:0000313" key="3">
    <source>
        <dbReference type="Proteomes" id="UP001213504"/>
    </source>
</evidence>
<gene>
    <name evidence="2" type="ORF">P9A14_12330</name>
</gene>
<dbReference type="RefSeq" id="WP_165630011.1">
    <property type="nucleotide sequence ID" value="NZ_CP121270.1"/>
</dbReference>
<evidence type="ECO:0000313" key="2">
    <source>
        <dbReference type="EMBL" id="WFP22992.1"/>
    </source>
</evidence>
<feature type="transmembrane region" description="Helical" evidence="1">
    <location>
        <begin position="24"/>
        <end position="46"/>
    </location>
</feature>
<protein>
    <submittedName>
        <fullName evidence="2">Uncharacterized protein</fullName>
    </submittedName>
</protein>
<reference evidence="2" key="1">
    <citation type="submission" date="2023-04" db="EMBL/GenBank/DDBJ databases">
        <title>Complete genome sequence of a phthalic acid esters degrading bacterial strain.</title>
        <authorList>
            <person name="Weng L."/>
            <person name="Jia Y."/>
            <person name="Ren L."/>
        </authorList>
    </citation>
    <scope>NUCLEOTIDE SEQUENCE</scope>
    <source>
        <strain evidence="2">RL-LY01</strain>
    </source>
</reference>
<dbReference type="AlphaFoldDB" id="A0AAX3T1Z3"/>
<dbReference type="EMBL" id="CP121270">
    <property type="protein sequence ID" value="WFP22992.1"/>
    <property type="molecule type" value="Genomic_DNA"/>
</dbReference>
<proteinExistence type="predicted"/>
<keyword evidence="1" id="KW-0812">Transmembrane</keyword>
<keyword evidence="1" id="KW-1133">Transmembrane helix</keyword>
<keyword evidence="1" id="KW-0472">Membrane</keyword>
<evidence type="ECO:0000256" key="1">
    <source>
        <dbReference type="SAM" id="Phobius"/>
    </source>
</evidence>
<accession>A0AAX3T1Z3</accession>
<organism evidence="2 3">
    <name type="scientific">Gordonia hongkongensis</name>
    <dbReference type="NCBI Taxonomy" id="1701090"/>
    <lineage>
        <taxon>Bacteria</taxon>
        <taxon>Bacillati</taxon>
        <taxon>Actinomycetota</taxon>
        <taxon>Actinomycetes</taxon>
        <taxon>Mycobacteriales</taxon>
        <taxon>Gordoniaceae</taxon>
        <taxon>Gordonia</taxon>
    </lineage>
</organism>
<dbReference type="Proteomes" id="UP001213504">
    <property type="component" value="Chromosome"/>
</dbReference>
<name>A0AAX3T1Z3_9ACTN</name>